<keyword evidence="2" id="KW-0808">Transferase</keyword>
<accession>A0A553ZYW5</accession>
<sequence length="179" mass="21089">MKGLEIRRPLTSDKQELTDLFQEVIKETFKREKISHLVADQQQELNMKMHYLESDLAKQKIARYFLIAIDSRDDKIVGTIEYGNANEIIQDILKEELSQYPEIGTVFVLPKFQGKGIGTMLLDTIIKEIKLSGFKGYCLDSGYKQSQQFWIRKIGQPTFIQENYWDKDNHHMVWKRELE</sequence>
<dbReference type="CDD" id="cd04301">
    <property type="entry name" value="NAT_SF"/>
    <property type="match status" value="1"/>
</dbReference>
<keyword evidence="3" id="KW-1185">Reference proteome</keyword>
<evidence type="ECO:0000313" key="3">
    <source>
        <dbReference type="Proteomes" id="UP000318521"/>
    </source>
</evidence>
<name>A0A553ZYW5_9BACI</name>
<dbReference type="InterPro" id="IPR016181">
    <property type="entry name" value="Acyl_CoA_acyltransferase"/>
</dbReference>
<dbReference type="RefSeq" id="WP_143848529.1">
    <property type="nucleotide sequence ID" value="NZ_VLXZ01000005.1"/>
</dbReference>
<feature type="domain" description="N-acetyltransferase" evidence="1">
    <location>
        <begin position="4"/>
        <end position="179"/>
    </location>
</feature>
<dbReference type="InterPro" id="IPR000182">
    <property type="entry name" value="GNAT_dom"/>
</dbReference>
<gene>
    <name evidence="2" type="ORF">FN960_09770</name>
</gene>
<proteinExistence type="predicted"/>
<protein>
    <submittedName>
        <fullName evidence="2">GNAT family N-acetyltransferase</fullName>
    </submittedName>
</protein>
<evidence type="ECO:0000313" key="2">
    <source>
        <dbReference type="EMBL" id="TSB46634.1"/>
    </source>
</evidence>
<dbReference type="OrthoDB" id="1895809at2"/>
<dbReference type="Proteomes" id="UP000318521">
    <property type="component" value="Unassembled WGS sequence"/>
</dbReference>
<dbReference type="PROSITE" id="PS51186">
    <property type="entry name" value="GNAT"/>
    <property type="match status" value="1"/>
</dbReference>
<comment type="caution">
    <text evidence="2">The sequence shown here is derived from an EMBL/GenBank/DDBJ whole genome shotgun (WGS) entry which is preliminary data.</text>
</comment>
<reference evidence="2 3" key="1">
    <citation type="submission" date="2019-07" db="EMBL/GenBank/DDBJ databases">
        <authorList>
            <person name="Park Y.J."/>
            <person name="Jeong S.E."/>
            <person name="Jung H.S."/>
        </authorList>
    </citation>
    <scope>NUCLEOTIDE SEQUENCE [LARGE SCALE GENOMIC DNA]</scope>
    <source>
        <strain evidence="3">P16(2019)</strain>
    </source>
</reference>
<dbReference type="AlphaFoldDB" id="A0A553ZYW5"/>
<dbReference type="SUPFAM" id="SSF55729">
    <property type="entry name" value="Acyl-CoA N-acyltransferases (Nat)"/>
    <property type="match status" value="1"/>
</dbReference>
<dbReference type="EMBL" id="VLXZ01000005">
    <property type="protein sequence ID" value="TSB46634.1"/>
    <property type="molecule type" value="Genomic_DNA"/>
</dbReference>
<dbReference type="Pfam" id="PF00583">
    <property type="entry name" value="Acetyltransf_1"/>
    <property type="match status" value="1"/>
</dbReference>
<evidence type="ECO:0000259" key="1">
    <source>
        <dbReference type="PROSITE" id="PS51186"/>
    </source>
</evidence>
<organism evidence="2 3">
    <name type="scientific">Alkalicoccobacillus porphyridii</name>
    <dbReference type="NCBI Taxonomy" id="2597270"/>
    <lineage>
        <taxon>Bacteria</taxon>
        <taxon>Bacillati</taxon>
        <taxon>Bacillota</taxon>
        <taxon>Bacilli</taxon>
        <taxon>Bacillales</taxon>
        <taxon>Bacillaceae</taxon>
        <taxon>Alkalicoccobacillus</taxon>
    </lineage>
</organism>
<dbReference type="GO" id="GO:0016747">
    <property type="term" value="F:acyltransferase activity, transferring groups other than amino-acyl groups"/>
    <property type="evidence" value="ECO:0007669"/>
    <property type="project" value="InterPro"/>
</dbReference>
<dbReference type="Gene3D" id="3.40.630.30">
    <property type="match status" value="1"/>
</dbReference>